<dbReference type="Proteomes" id="UP000500857">
    <property type="component" value="Chromosome"/>
</dbReference>
<keyword evidence="2" id="KW-1185">Reference proteome</keyword>
<organism evidence="1 2">
    <name type="scientific">Oxynema aestuarii AP17</name>
    <dbReference type="NCBI Taxonomy" id="2064643"/>
    <lineage>
        <taxon>Bacteria</taxon>
        <taxon>Bacillati</taxon>
        <taxon>Cyanobacteriota</taxon>
        <taxon>Cyanophyceae</taxon>
        <taxon>Oscillatoriophycideae</taxon>
        <taxon>Oscillatoriales</taxon>
        <taxon>Oscillatoriaceae</taxon>
        <taxon>Oxynema</taxon>
        <taxon>Oxynema aestuarii</taxon>
    </lineage>
</organism>
<keyword evidence="1" id="KW-0808">Transferase</keyword>
<name>A0A6H1TVL0_9CYAN</name>
<reference evidence="1 2" key="1">
    <citation type="submission" date="2020-04" db="EMBL/GenBank/DDBJ databases">
        <authorList>
            <person name="Basu S."/>
            <person name="Maruthanayagam V."/>
            <person name="Chakraborty S."/>
            <person name="Pramanik A."/>
            <person name="Mukherjee J."/>
            <person name="Brink B."/>
        </authorList>
    </citation>
    <scope>NUCLEOTIDE SEQUENCE [LARGE SCALE GENOMIC DNA]</scope>
    <source>
        <strain evidence="1 2">AP17</strain>
    </source>
</reference>
<dbReference type="AlphaFoldDB" id="A0A6H1TVL0"/>
<gene>
    <name evidence="1" type="ORF">HCG48_01195</name>
</gene>
<accession>A0A6H1TVL0</accession>
<proteinExistence type="predicted"/>
<dbReference type="InterPro" id="IPR027417">
    <property type="entry name" value="P-loop_NTPase"/>
</dbReference>
<evidence type="ECO:0000313" key="1">
    <source>
        <dbReference type="EMBL" id="QIZ69369.1"/>
    </source>
</evidence>
<dbReference type="GO" id="GO:0016740">
    <property type="term" value="F:transferase activity"/>
    <property type="evidence" value="ECO:0007669"/>
    <property type="project" value="UniProtKB-KW"/>
</dbReference>
<protein>
    <submittedName>
        <fullName evidence="1">Sulfotransferase</fullName>
    </submittedName>
</protein>
<dbReference type="KEGG" id="oxy:HCG48_01195"/>
<evidence type="ECO:0000313" key="2">
    <source>
        <dbReference type="Proteomes" id="UP000500857"/>
    </source>
</evidence>
<dbReference type="Pfam" id="PF13469">
    <property type="entry name" value="Sulfotransfer_3"/>
    <property type="match status" value="1"/>
</dbReference>
<dbReference type="RefSeq" id="WP_168567526.1">
    <property type="nucleotide sequence ID" value="NZ_CP051167.1"/>
</dbReference>
<dbReference type="EMBL" id="CP051167">
    <property type="protein sequence ID" value="QIZ69369.1"/>
    <property type="molecule type" value="Genomic_DNA"/>
</dbReference>
<dbReference type="SUPFAM" id="SSF52540">
    <property type="entry name" value="P-loop containing nucleoside triphosphate hydrolases"/>
    <property type="match status" value="1"/>
</dbReference>
<dbReference type="Gene3D" id="3.40.50.300">
    <property type="entry name" value="P-loop containing nucleotide triphosphate hydrolases"/>
    <property type="match status" value="1"/>
</dbReference>
<sequence>MYSSSLTKQTKRLRGAIQSHSPAARLGILSIALSPITRSLDRIAYQLFRHHPLPENWTLPPCAMIVSPPRSGSTIVYQVLTRIIPSVYISNLHSLFPSLASSYLLKNDLFGKSNLKFNNYYGYTSQINDVNEGNQFIEQLLQDSENLSLIRSRFIRLIRMMQATRDCPFIFKNVRAYPKILKLHNAIPELNFIRVKRNPEQVIQSVVRAYYELGTFHPVPPSLKHSNIKDPVEFAIKQILEIEKTIDEQLKYIKRSSWVEVEYEAFCSDPWIVAENLLKNYLNLDLSCLRKDALSEPLKVSNRVKVSEGEAKQISFLLKENNFWEC</sequence>